<dbReference type="InterPro" id="IPR005467">
    <property type="entry name" value="His_kinase_dom"/>
</dbReference>
<evidence type="ECO:0000256" key="5">
    <source>
        <dbReference type="ARBA" id="ARBA00022553"/>
    </source>
</evidence>
<dbReference type="SUPFAM" id="SSF47226">
    <property type="entry name" value="Histidine-containing phosphotransfer domain, HPT domain"/>
    <property type="match status" value="1"/>
</dbReference>
<dbReference type="PROSITE" id="PS50110">
    <property type="entry name" value="RESPONSE_REGULATORY"/>
    <property type="match status" value="1"/>
</dbReference>
<dbReference type="SUPFAM" id="SSF52172">
    <property type="entry name" value="CheY-like"/>
    <property type="match status" value="1"/>
</dbReference>
<dbReference type="EC" id="2.7.13.3" evidence="3"/>
<evidence type="ECO:0000256" key="8">
    <source>
        <dbReference type="ARBA" id="ARBA00022840"/>
    </source>
</evidence>
<dbReference type="InterPro" id="IPR003594">
    <property type="entry name" value="HATPase_dom"/>
</dbReference>
<dbReference type="Pfam" id="PF02518">
    <property type="entry name" value="HATPase_c"/>
    <property type="match status" value="1"/>
</dbReference>
<feature type="domain" description="HPt" evidence="16">
    <location>
        <begin position="448"/>
        <end position="551"/>
    </location>
</feature>
<evidence type="ECO:0000256" key="2">
    <source>
        <dbReference type="ARBA" id="ARBA00004651"/>
    </source>
</evidence>
<evidence type="ECO:0000256" key="7">
    <source>
        <dbReference type="ARBA" id="ARBA00022741"/>
    </source>
</evidence>
<evidence type="ECO:0000256" key="4">
    <source>
        <dbReference type="ARBA" id="ARBA00022475"/>
    </source>
</evidence>
<dbReference type="Gene3D" id="3.30.565.10">
    <property type="entry name" value="Histidine kinase-like ATPase, C-terminal domain"/>
    <property type="match status" value="1"/>
</dbReference>
<sequence>MKDLHTSLSSLQEKLDSFSFNELSVKQADALRGVLNNFKKLLVNRSNAQATSSSSQNTLQGKLITEANSEIKKPLHGILNNTEKLLKSNLTMEQEKIVKEIQATSNTILSVSEDLIGFTTNTTDSNLSIPIKFKNVVNDVLFLCNTLITNNELILNKEIDKSIPEKLIGDPSKLSQILLNIVGNSIQTTAKGQILVTAAVKENYTDNVIVEFNVNDTNGSISDDKVSQIFDIYSQDKSKLGLGLNVAKELVESLNGSIYVSNRESVGTTFTFTIPFKKPLKPVTAFNIANISGINVLVFEDNKLNQKLLEFKLDKWQCTSFVTDNYKDGLEVLENNIIDIILMDMRMPEKNGDEIAEIIRTHHNVRISNTPIIAVTADEEIQKSTEFNTSNFTNFLLKPYTSEELLNTLLEQLQKNASMETLTSNHINDHGETRKLNLTPVLNECMGDLSMLQELVKLFKNNALEFIGKAIVHIKNEDYEALKFATHKIKAGLKMMKTDALFESVLQMENAIKDDVDVKHLNFLYNCFINEFPLVEQQLDEELLRLAEEEL</sequence>
<evidence type="ECO:0000313" key="17">
    <source>
        <dbReference type="EMBL" id="EWH14660.1"/>
    </source>
</evidence>
<evidence type="ECO:0000256" key="1">
    <source>
        <dbReference type="ARBA" id="ARBA00000085"/>
    </source>
</evidence>
<dbReference type="PROSITE" id="PS50109">
    <property type="entry name" value="HIS_KIN"/>
    <property type="match status" value="1"/>
</dbReference>
<comment type="subcellular location">
    <subcellularLocation>
        <location evidence="2">Cell membrane</location>
        <topology evidence="2">Multi-pass membrane protein</topology>
    </subcellularLocation>
</comment>
<dbReference type="InterPro" id="IPR036890">
    <property type="entry name" value="HATPase_C_sf"/>
</dbReference>
<evidence type="ECO:0000256" key="10">
    <source>
        <dbReference type="ARBA" id="ARBA00023012"/>
    </source>
</evidence>
<evidence type="ECO:0000259" key="14">
    <source>
        <dbReference type="PROSITE" id="PS50109"/>
    </source>
</evidence>
<dbReference type="SMART" id="SM00387">
    <property type="entry name" value="HATPase_c"/>
    <property type="match status" value="1"/>
</dbReference>
<keyword evidence="10" id="KW-0902">Two-component regulatory system</keyword>
<dbReference type="PRINTS" id="PR00344">
    <property type="entry name" value="BCTRLSENSOR"/>
</dbReference>
<dbReference type="PANTHER" id="PTHR45339:SF1">
    <property type="entry name" value="HYBRID SIGNAL TRANSDUCTION HISTIDINE KINASE J"/>
    <property type="match status" value="1"/>
</dbReference>
<dbReference type="PROSITE" id="PS50894">
    <property type="entry name" value="HPT"/>
    <property type="match status" value="1"/>
</dbReference>
<evidence type="ECO:0000256" key="13">
    <source>
        <dbReference type="PROSITE-ProRule" id="PRU00169"/>
    </source>
</evidence>
<dbReference type="Gene3D" id="1.20.120.160">
    <property type="entry name" value="HPT domain"/>
    <property type="match status" value="1"/>
</dbReference>
<dbReference type="Proteomes" id="UP000019275">
    <property type="component" value="Unassembled WGS sequence"/>
</dbReference>
<evidence type="ECO:0000256" key="3">
    <source>
        <dbReference type="ARBA" id="ARBA00012438"/>
    </source>
</evidence>
<keyword evidence="6" id="KW-0812">Transmembrane</keyword>
<keyword evidence="9" id="KW-1133">Transmembrane helix</keyword>
<organism evidence="17 18">
    <name type="scientific">Cellulophaga geojensis KL-A</name>
    <dbReference type="NCBI Taxonomy" id="1328323"/>
    <lineage>
        <taxon>Bacteria</taxon>
        <taxon>Pseudomonadati</taxon>
        <taxon>Bacteroidota</taxon>
        <taxon>Flavobacteriia</taxon>
        <taxon>Flavobacteriales</taxon>
        <taxon>Flavobacteriaceae</taxon>
        <taxon>Cellulophaga</taxon>
    </lineage>
</organism>
<keyword evidence="7" id="KW-0547">Nucleotide-binding</keyword>
<dbReference type="InterPro" id="IPR036641">
    <property type="entry name" value="HPT_dom_sf"/>
</dbReference>
<evidence type="ECO:0000256" key="9">
    <source>
        <dbReference type="ARBA" id="ARBA00022989"/>
    </source>
</evidence>
<dbReference type="InterPro" id="IPR001789">
    <property type="entry name" value="Sig_transdc_resp-reg_receiver"/>
</dbReference>
<name>A0ABP3BA49_9FLAO</name>
<dbReference type="SMART" id="SM00448">
    <property type="entry name" value="REC"/>
    <property type="match status" value="1"/>
</dbReference>
<evidence type="ECO:0000256" key="6">
    <source>
        <dbReference type="ARBA" id="ARBA00022692"/>
    </source>
</evidence>
<feature type="modified residue" description="4-aspartylphosphate" evidence="13">
    <location>
        <position position="344"/>
    </location>
</feature>
<feature type="modified residue" description="Phosphohistidine" evidence="12">
    <location>
        <position position="487"/>
    </location>
</feature>
<comment type="caution">
    <text evidence="17">The sequence shown here is derived from an EMBL/GenBank/DDBJ whole genome shotgun (WGS) entry which is preliminary data.</text>
</comment>
<evidence type="ECO:0000256" key="12">
    <source>
        <dbReference type="PROSITE-ProRule" id="PRU00110"/>
    </source>
</evidence>
<evidence type="ECO:0000256" key="11">
    <source>
        <dbReference type="ARBA" id="ARBA00023136"/>
    </source>
</evidence>
<dbReference type="InterPro" id="IPR004358">
    <property type="entry name" value="Sig_transdc_His_kin-like_C"/>
</dbReference>
<keyword evidence="17" id="KW-0418">Kinase</keyword>
<dbReference type="SUPFAM" id="SSF55874">
    <property type="entry name" value="ATPase domain of HSP90 chaperone/DNA topoisomerase II/histidine kinase"/>
    <property type="match status" value="1"/>
</dbReference>
<keyword evidence="17" id="KW-0808">Transferase</keyword>
<feature type="domain" description="Response regulatory" evidence="15">
    <location>
        <begin position="295"/>
        <end position="413"/>
    </location>
</feature>
<evidence type="ECO:0000259" key="16">
    <source>
        <dbReference type="PROSITE" id="PS50894"/>
    </source>
</evidence>
<keyword evidence="18" id="KW-1185">Reference proteome</keyword>
<dbReference type="PANTHER" id="PTHR45339">
    <property type="entry name" value="HYBRID SIGNAL TRANSDUCTION HISTIDINE KINASE J"/>
    <property type="match status" value="1"/>
</dbReference>
<dbReference type="Gene3D" id="1.10.287.130">
    <property type="match status" value="1"/>
</dbReference>
<dbReference type="Gene3D" id="3.40.50.2300">
    <property type="match status" value="1"/>
</dbReference>
<evidence type="ECO:0000313" key="18">
    <source>
        <dbReference type="Proteomes" id="UP000019275"/>
    </source>
</evidence>
<dbReference type="InterPro" id="IPR008207">
    <property type="entry name" value="Sig_transdc_His_kin_Hpt_dom"/>
</dbReference>
<dbReference type="EMBL" id="ARZX01000002">
    <property type="protein sequence ID" value="EWH14660.1"/>
    <property type="molecule type" value="Genomic_DNA"/>
</dbReference>
<keyword evidence="11" id="KW-0472">Membrane</keyword>
<proteinExistence type="predicted"/>
<keyword evidence="4" id="KW-1003">Cell membrane</keyword>
<dbReference type="CDD" id="cd17546">
    <property type="entry name" value="REC_hyHK_CKI1_RcsC-like"/>
    <property type="match status" value="1"/>
</dbReference>
<dbReference type="GO" id="GO:0016301">
    <property type="term" value="F:kinase activity"/>
    <property type="evidence" value="ECO:0007669"/>
    <property type="project" value="UniProtKB-KW"/>
</dbReference>
<comment type="catalytic activity">
    <reaction evidence="1">
        <text>ATP + protein L-histidine = ADP + protein N-phospho-L-histidine.</text>
        <dbReference type="EC" id="2.7.13.3"/>
    </reaction>
</comment>
<gene>
    <name evidence="17" type="ORF">KLA_02492</name>
</gene>
<evidence type="ECO:0000259" key="15">
    <source>
        <dbReference type="PROSITE" id="PS50110"/>
    </source>
</evidence>
<dbReference type="Pfam" id="PF00072">
    <property type="entry name" value="Response_reg"/>
    <property type="match status" value="1"/>
</dbReference>
<reference evidence="17 18" key="1">
    <citation type="journal article" date="2014" name="Genome Announc.">
        <title>Draft Genome Sequence of the Carrageenan-Degrading Bacterium Cellulophaga sp. Strain KL-A, Isolated from Decaying Marine Algae.</title>
        <authorList>
            <person name="Shan D."/>
            <person name="Ying J."/>
            <person name="Li X."/>
            <person name="Gao Z."/>
            <person name="Wei G."/>
            <person name="Shao Z."/>
        </authorList>
    </citation>
    <scope>NUCLEOTIDE SEQUENCE [LARGE SCALE GENOMIC DNA]</scope>
    <source>
        <strain evidence="17 18">KL-A</strain>
    </source>
</reference>
<accession>A0ABP3BA49</accession>
<protein>
    <recommendedName>
        <fullName evidence="3">histidine kinase</fullName>
        <ecNumber evidence="3">2.7.13.3</ecNumber>
    </recommendedName>
</protein>
<feature type="domain" description="Histidine kinase" evidence="14">
    <location>
        <begin position="66"/>
        <end position="278"/>
    </location>
</feature>
<dbReference type="InterPro" id="IPR011006">
    <property type="entry name" value="CheY-like_superfamily"/>
</dbReference>
<keyword evidence="5 13" id="KW-0597">Phosphoprotein</keyword>
<keyword evidence="8" id="KW-0067">ATP-binding</keyword>